<dbReference type="InterPro" id="IPR010982">
    <property type="entry name" value="Lambda_DNA-bd_dom_sf"/>
</dbReference>
<dbReference type="CDD" id="cd06267">
    <property type="entry name" value="PBP1_LacI_sugar_binding-like"/>
    <property type="match status" value="1"/>
</dbReference>
<reference evidence="5 6" key="1">
    <citation type="submission" date="2018-08" db="EMBL/GenBank/DDBJ databases">
        <title>A genome reference for cultivated species of the human gut microbiota.</title>
        <authorList>
            <person name="Zou Y."/>
            <person name="Xue W."/>
            <person name="Luo G."/>
        </authorList>
    </citation>
    <scope>NUCLEOTIDE SEQUENCE [LARGE SCALE GENOMIC DNA]</scope>
    <source>
        <strain evidence="5 6">AF26-4BH</strain>
    </source>
</reference>
<evidence type="ECO:0000256" key="3">
    <source>
        <dbReference type="ARBA" id="ARBA00023163"/>
    </source>
</evidence>
<keyword evidence="3" id="KW-0804">Transcription</keyword>
<comment type="caution">
    <text evidence="5">The sequence shown here is derived from an EMBL/GenBank/DDBJ whole genome shotgun (WGS) entry which is preliminary data.</text>
</comment>
<organism evidence="5 6">
    <name type="scientific">Eisenbergiella massiliensis</name>
    <dbReference type="NCBI Taxonomy" id="1720294"/>
    <lineage>
        <taxon>Bacteria</taxon>
        <taxon>Bacillati</taxon>
        <taxon>Bacillota</taxon>
        <taxon>Clostridia</taxon>
        <taxon>Lachnospirales</taxon>
        <taxon>Lachnospiraceae</taxon>
        <taxon>Eisenbergiella</taxon>
    </lineage>
</organism>
<dbReference type="Pfam" id="PF00356">
    <property type="entry name" value="LacI"/>
    <property type="match status" value="1"/>
</dbReference>
<dbReference type="PANTHER" id="PTHR30146:SF154">
    <property type="entry name" value="TRANSCRIPTION REGULATOR, MEMBER OF GALR FAMILY"/>
    <property type="match status" value="1"/>
</dbReference>
<dbReference type="AlphaFoldDB" id="A0A3E3J039"/>
<keyword evidence="1" id="KW-0805">Transcription regulation</keyword>
<accession>A0A3E3J039</accession>
<dbReference type="GO" id="GO:0003700">
    <property type="term" value="F:DNA-binding transcription factor activity"/>
    <property type="evidence" value="ECO:0007669"/>
    <property type="project" value="TreeGrafter"/>
</dbReference>
<dbReference type="SUPFAM" id="SSF47413">
    <property type="entry name" value="lambda repressor-like DNA-binding domains"/>
    <property type="match status" value="1"/>
</dbReference>
<dbReference type="SMART" id="SM00354">
    <property type="entry name" value="HTH_LACI"/>
    <property type="match status" value="1"/>
</dbReference>
<dbReference type="Gene3D" id="1.10.260.40">
    <property type="entry name" value="lambda repressor-like DNA-binding domains"/>
    <property type="match status" value="1"/>
</dbReference>
<evidence type="ECO:0000313" key="6">
    <source>
        <dbReference type="Proteomes" id="UP000261166"/>
    </source>
</evidence>
<keyword evidence="2" id="KW-0238">DNA-binding</keyword>
<name>A0A3E3J039_9FIRM</name>
<dbReference type="PROSITE" id="PS50932">
    <property type="entry name" value="HTH_LACI_2"/>
    <property type="match status" value="1"/>
</dbReference>
<dbReference type="CDD" id="cd01392">
    <property type="entry name" value="HTH_LacI"/>
    <property type="match status" value="1"/>
</dbReference>
<dbReference type="Gene3D" id="3.40.50.2300">
    <property type="match status" value="2"/>
</dbReference>
<evidence type="ECO:0000256" key="2">
    <source>
        <dbReference type="ARBA" id="ARBA00023125"/>
    </source>
</evidence>
<protein>
    <submittedName>
        <fullName evidence="5">LacI family transcriptional regulator</fullName>
    </submittedName>
</protein>
<dbReference type="GO" id="GO:0000976">
    <property type="term" value="F:transcription cis-regulatory region binding"/>
    <property type="evidence" value="ECO:0007669"/>
    <property type="project" value="TreeGrafter"/>
</dbReference>
<proteinExistence type="predicted"/>
<dbReference type="EMBL" id="QVLU01000006">
    <property type="protein sequence ID" value="RGE72461.1"/>
    <property type="molecule type" value="Genomic_DNA"/>
</dbReference>
<dbReference type="Pfam" id="PF13377">
    <property type="entry name" value="Peripla_BP_3"/>
    <property type="match status" value="1"/>
</dbReference>
<evidence type="ECO:0000259" key="4">
    <source>
        <dbReference type="PROSITE" id="PS50932"/>
    </source>
</evidence>
<gene>
    <name evidence="5" type="ORF">DWY69_08945</name>
</gene>
<dbReference type="InterPro" id="IPR046335">
    <property type="entry name" value="LacI/GalR-like_sensor"/>
</dbReference>
<dbReference type="PANTHER" id="PTHR30146">
    <property type="entry name" value="LACI-RELATED TRANSCRIPTIONAL REPRESSOR"/>
    <property type="match status" value="1"/>
</dbReference>
<dbReference type="OrthoDB" id="43195at2"/>
<dbReference type="InterPro" id="IPR000843">
    <property type="entry name" value="HTH_LacI"/>
</dbReference>
<dbReference type="Proteomes" id="UP000261166">
    <property type="component" value="Unassembled WGS sequence"/>
</dbReference>
<sequence length="326" mass="37300">MATSKDVAKRAGVSIATISRVYQDPDRVKPETRELVLKAAKELDYYPNLLARSLKQSRSNSIGIAVNDFTNPFFFQVIEQMHNRLENTDYQVLTFSPSGNFFSNNKVIRYLRSNQLDAFLFSPCFYNKEDQHLFMTAKQYCLQLYTDYYDELDSIIIDDRYGTYLAVKYLLECGHRRILVLNVSVDGKDVRDDGYMQAYQEMNLVPDPGFIIHYSCNRNYIKSIEENILALKPTAIISHAETLTIWTLSALKELNLNYPDDISLIAYDDHPWAEIMGITAIAQPIALVGNTIADTVLEALSTSSPRPVIKKKIRPELIKRNSVKNI</sequence>
<dbReference type="SUPFAM" id="SSF53822">
    <property type="entry name" value="Periplasmic binding protein-like I"/>
    <property type="match status" value="1"/>
</dbReference>
<evidence type="ECO:0000313" key="5">
    <source>
        <dbReference type="EMBL" id="RGE72461.1"/>
    </source>
</evidence>
<dbReference type="InterPro" id="IPR028082">
    <property type="entry name" value="Peripla_BP_I"/>
</dbReference>
<evidence type="ECO:0000256" key="1">
    <source>
        <dbReference type="ARBA" id="ARBA00023015"/>
    </source>
</evidence>
<feature type="domain" description="HTH lacI-type" evidence="4">
    <location>
        <begin position="2"/>
        <end position="56"/>
    </location>
</feature>
<dbReference type="RefSeq" id="WP_025487586.1">
    <property type="nucleotide sequence ID" value="NZ_JBKVAZ010000006.1"/>
</dbReference>